<protein>
    <recommendedName>
        <fullName evidence="2">histidine kinase</fullName>
        <ecNumber evidence="2">2.7.13.3</ecNumber>
    </recommendedName>
</protein>
<dbReference type="Proteomes" id="UP001139648">
    <property type="component" value="Unassembled WGS sequence"/>
</dbReference>
<evidence type="ECO:0000313" key="8">
    <source>
        <dbReference type="Proteomes" id="UP001139648"/>
    </source>
</evidence>
<comment type="catalytic activity">
    <reaction evidence="1">
        <text>ATP + protein L-histidine = ADP + protein N-phospho-L-histidine.</text>
        <dbReference type="EC" id="2.7.13.3"/>
    </reaction>
</comment>
<reference evidence="7" key="1">
    <citation type="submission" date="2022-06" db="EMBL/GenBank/DDBJ databases">
        <title>Sequencing the genomes of 1000 actinobacteria strains.</title>
        <authorList>
            <person name="Klenk H.-P."/>
        </authorList>
    </citation>
    <scope>NUCLEOTIDE SEQUENCE</scope>
    <source>
        <strain evidence="7">DSM 46694</strain>
    </source>
</reference>
<dbReference type="GO" id="GO:0000160">
    <property type="term" value="P:phosphorelay signal transduction system"/>
    <property type="evidence" value="ECO:0007669"/>
    <property type="project" value="UniProtKB-KW"/>
</dbReference>
<evidence type="ECO:0000256" key="4">
    <source>
        <dbReference type="ARBA" id="ARBA00022777"/>
    </source>
</evidence>
<name>A0A9X2GP76_9ACTN</name>
<keyword evidence="3" id="KW-0808">Transferase</keyword>
<dbReference type="SUPFAM" id="SSF55874">
    <property type="entry name" value="ATPase domain of HSP90 chaperone/DNA topoisomerase II/histidine kinase"/>
    <property type="match status" value="1"/>
</dbReference>
<evidence type="ECO:0000256" key="2">
    <source>
        <dbReference type="ARBA" id="ARBA00012438"/>
    </source>
</evidence>
<dbReference type="RefSeq" id="WP_253753509.1">
    <property type="nucleotide sequence ID" value="NZ_BAABKA010000021.1"/>
</dbReference>
<evidence type="ECO:0000256" key="3">
    <source>
        <dbReference type="ARBA" id="ARBA00022679"/>
    </source>
</evidence>
<dbReference type="AlphaFoldDB" id="A0A9X2GP76"/>
<evidence type="ECO:0000256" key="5">
    <source>
        <dbReference type="ARBA" id="ARBA00023012"/>
    </source>
</evidence>
<keyword evidence="5" id="KW-0902">Two-component regulatory system</keyword>
<proteinExistence type="predicted"/>
<dbReference type="PANTHER" id="PTHR24421:SF10">
    <property type="entry name" value="NITRATE_NITRITE SENSOR PROTEIN NARQ"/>
    <property type="match status" value="1"/>
</dbReference>
<dbReference type="EC" id="2.7.13.3" evidence="2"/>
<keyword evidence="8" id="KW-1185">Reference proteome</keyword>
<dbReference type="CDD" id="cd16917">
    <property type="entry name" value="HATPase_UhpB-NarQ-NarX-like"/>
    <property type="match status" value="1"/>
</dbReference>
<dbReference type="GO" id="GO:0004673">
    <property type="term" value="F:protein histidine kinase activity"/>
    <property type="evidence" value="ECO:0007669"/>
    <property type="project" value="UniProtKB-EC"/>
</dbReference>
<sequence length="89" mass="9490">MTNALKHSRAQRVEVEIRQPGGMLLVRVTDDGVGGARADGRGLSGPARRVAAHDGRFDLDSPAGGPTTLRVELPCAWSWPKTTHCCARA</sequence>
<dbReference type="InterPro" id="IPR003594">
    <property type="entry name" value="HATPase_dom"/>
</dbReference>
<accession>A0A9X2GP76</accession>
<dbReference type="InterPro" id="IPR050482">
    <property type="entry name" value="Sensor_HK_TwoCompSys"/>
</dbReference>
<gene>
    <name evidence="7" type="ORF">HD597_009621</name>
</gene>
<dbReference type="InterPro" id="IPR036890">
    <property type="entry name" value="HATPase_C_sf"/>
</dbReference>
<keyword evidence="4 7" id="KW-0418">Kinase</keyword>
<dbReference type="Pfam" id="PF02518">
    <property type="entry name" value="HATPase_c"/>
    <property type="match status" value="1"/>
</dbReference>
<comment type="caution">
    <text evidence="7">The sequence shown here is derived from an EMBL/GenBank/DDBJ whole genome shotgun (WGS) entry which is preliminary data.</text>
</comment>
<dbReference type="Gene3D" id="3.30.565.10">
    <property type="entry name" value="Histidine kinase-like ATPase, C-terminal domain"/>
    <property type="match status" value="1"/>
</dbReference>
<feature type="domain" description="Histidine kinase/HSP90-like ATPase" evidence="6">
    <location>
        <begin position="1"/>
        <end position="74"/>
    </location>
</feature>
<evidence type="ECO:0000259" key="6">
    <source>
        <dbReference type="Pfam" id="PF02518"/>
    </source>
</evidence>
<evidence type="ECO:0000313" key="7">
    <source>
        <dbReference type="EMBL" id="MCP2362601.1"/>
    </source>
</evidence>
<dbReference type="PANTHER" id="PTHR24421">
    <property type="entry name" value="NITRATE/NITRITE SENSOR PROTEIN NARX-RELATED"/>
    <property type="match status" value="1"/>
</dbReference>
<evidence type="ECO:0000256" key="1">
    <source>
        <dbReference type="ARBA" id="ARBA00000085"/>
    </source>
</evidence>
<organism evidence="7 8">
    <name type="scientific">Nonomuraea thailandensis</name>
    <dbReference type="NCBI Taxonomy" id="1188745"/>
    <lineage>
        <taxon>Bacteria</taxon>
        <taxon>Bacillati</taxon>
        <taxon>Actinomycetota</taxon>
        <taxon>Actinomycetes</taxon>
        <taxon>Streptosporangiales</taxon>
        <taxon>Streptosporangiaceae</taxon>
        <taxon>Nonomuraea</taxon>
    </lineage>
</organism>
<dbReference type="EMBL" id="JAMZEB010000002">
    <property type="protein sequence ID" value="MCP2362601.1"/>
    <property type="molecule type" value="Genomic_DNA"/>
</dbReference>